<dbReference type="InParanoid" id="Q238R6"/>
<keyword evidence="6 12" id="KW-1133">Transmembrane helix</keyword>
<comment type="subcellular location">
    <subcellularLocation>
        <location evidence="1">Cell projection</location>
        <location evidence="1">Cilium membrane</location>
        <topology evidence="1">Multi-pass membrane protein</topology>
    </subcellularLocation>
</comment>
<feature type="transmembrane region" description="Helical" evidence="12">
    <location>
        <begin position="21"/>
        <end position="44"/>
    </location>
</feature>
<feature type="transmembrane region" description="Helical" evidence="12">
    <location>
        <begin position="281"/>
        <end position="303"/>
    </location>
</feature>
<name>Q238R6_TETTS</name>
<evidence type="ECO:0000256" key="10">
    <source>
        <dbReference type="ARBA" id="ARBA00023273"/>
    </source>
</evidence>
<dbReference type="GO" id="GO:0060170">
    <property type="term" value="C:ciliary membrane"/>
    <property type="evidence" value="ECO:0007669"/>
    <property type="project" value="UniProtKB-SubCell"/>
</dbReference>
<dbReference type="AlphaFoldDB" id="Q238R6"/>
<evidence type="ECO:0000256" key="2">
    <source>
        <dbReference type="ARBA" id="ARBA00009082"/>
    </source>
</evidence>
<evidence type="ECO:0000313" key="13">
    <source>
        <dbReference type="EMBL" id="EAR93154.3"/>
    </source>
</evidence>
<sequence>MVYLIAEQLQQFYKCKRFWSTTMCFTGLLYLFILVVPFFLAFVVDDFWLGHKVSFEEPQINFQGDHLLQCFSNNQEYISTSIEMLDKMIGTSLDQKNLIFMFKVTRVDNNSDGLYEFFNIFTQIQFTNVADTTTKAMECSIYFFTTVSLRDKVSIQMQAPLHIRLSRSNTNNQKIHIVGDIQFVQKNPLQASQIIRNNYNYTVPILPPNQDYMGLTDFLKDIQNRNETLRANYIQTYGPSDTNTDTTDLPNQLTANIFLKVPVLTPILYVPTLRENLKLVFQYYVFLFIPIYWLISIIISFSLKNNIFKNTISNNLPLKEQNELK</sequence>
<evidence type="ECO:0000256" key="4">
    <source>
        <dbReference type="ARBA" id="ARBA00022475"/>
    </source>
</evidence>
<keyword evidence="10" id="KW-0966">Cell projection</keyword>
<dbReference type="Proteomes" id="UP000009168">
    <property type="component" value="Unassembled WGS sequence"/>
</dbReference>
<dbReference type="GO" id="GO:0035869">
    <property type="term" value="C:ciliary transition zone"/>
    <property type="evidence" value="ECO:0007669"/>
    <property type="project" value="TreeGrafter"/>
</dbReference>
<keyword evidence="8 12" id="KW-0472">Membrane</keyword>
<dbReference type="OrthoDB" id="426438at2759"/>
<dbReference type="RefSeq" id="XP_001013399.3">
    <property type="nucleotide sequence ID" value="XM_001013399.3"/>
</dbReference>
<evidence type="ECO:0000256" key="6">
    <source>
        <dbReference type="ARBA" id="ARBA00022989"/>
    </source>
</evidence>
<keyword evidence="4" id="KW-1003">Cell membrane</keyword>
<dbReference type="GO" id="GO:0032880">
    <property type="term" value="P:regulation of protein localization"/>
    <property type="evidence" value="ECO:0007669"/>
    <property type="project" value="TreeGrafter"/>
</dbReference>
<dbReference type="PANTHER" id="PTHR14605:SF1">
    <property type="entry name" value="TRANSMEMBRANE PROTEIN 231"/>
    <property type="match status" value="1"/>
</dbReference>
<gene>
    <name evidence="13" type="ORF">TTHERM_00452020</name>
</gene>
<evidence type="ECO:0000256" key="12">
    <source>
        <dbReference type="SAM" id="Phobius"/>
    </source>
</evidence>
<evidence type="ECO:0000256" key="3">
    <source>
        <dbReference type="ARBA" id="ARBA00015087"/>
    </source>
</evidence>
<dbReference type="Pfam" id="PF10149">
    <property type="entry name" value="TM231"/>
    <property type="match status" value="1"/>
</dbReference>
<evidence type="ECO:0000256" key="11">
    <source>
        <dbReference type="ARBA" id="ARBA00024803"/>
    </source>
</evidence>
<dbReference type="KEGG" id="tet:TTHERM_00452020"/>
<evidence type="ECO:0000256" key="5">
    <source>
        <dbReference type="ARBA" id="ARBA00022692"/>
    </source>
</evidence>
<comment type="similarity">
    <text evidence="2">Belongs to the TMEM231 family.</text>
</comment>
<dbReference type="PANTHER" id="PTHR14605">
    <property type="entry name" value="CHST5 PROTEIN"/>
    <property type="match status" value="1"/>
</dbReference>
<evidence type="ECO:0000256" key="7">
    <source>
        <dbReference type="ARBA" id="ARBA00023069"/>
    </source>
</evidence>
<evidence type="ECO:0000256" key="9">
    <source>
        <dbReference type="ARBA" id="ARBA00023180"/>
    </source>
</evidence>
<proteinExistence type="inferred from homology"/>
<organism evidence="13 14">
    <name type="scientific">Tetrahymena thermophila (strain SB210)</name>
    <dbReference type="NCBI Taxonomy" id="312017"/>
    <lineage>
        <taxon>Eukaryota</taxon>
        <taxon>Sar</taxon>
        <taxon>Alveolata</taxon>
        <taxon>Ciliophora</taxon>
        <taxon>Intramacronucleata</taxon>
        <taxon>Oligohymenophorea</taxon>
        <taxon>Hymenostomatida</taxon>
        <taxon>Tetrahymenina</taxon>
        <taxon>Tetrahymenidae</taxon>
        <taxon>Tetrahymena</taxon>
    </lineage>
</organism>
<comment type="function">
    <text evidence="11">Transmembrane component of the tectonic-like complex, a complex localized at the transition zone of primary cilia and acting as a barrier that prevents diffusion of transmembrane proteins between the cilia and plasma membranes. Required for ciliogenesis and sonic hedgehog/SHH signaling.</text>
</comment>
<keyword evidence="7" id="KW-0969">Cilium</keyword>
<dbReference type="STRING" id="312017.Q238R6"/>
<reference evidence="14" key="1">
    <citation type="journal article" date="2006" name="PLoS Biol.">
        <title>Macronuclear genome sequence of the ciliate Tetrahymena thermophila, a model eukaryote.</title>
        <authorList>
            <person name="Eisen J.A."/>
            <person name="Coyne R.S."/>
            <person name="Wu M."/>
            <person name="Wu D."/>
            <person name="Thiagarajan M."/>
            <person name="Wortman J.R."/>
            <person name="Badger J.H."/>
            <person name="Ren Q."/>
            <person name="Amedeo P."/>
            <person name="Jones K.M."/>
            <person name="Tallon L.J."/>
            <person name="Delcher A.L."/>
            <person name="Salzberg S.L."/>
            <person name="Silva J.C."/>
            <person name="Haas B.J."/>
            <person name="Majoros W.H."/>
            <person name="Farzad M."/>
            <person name="Carlton J.M."/>
            <person name="Smith R.K. Jr."/>
            <person name="Garg J."/>
            <person name="Pearlman R.E."/>
            <person name="Karrer K.M."/>
            <person name="Sun L."/>
            <person name="Manning G."/>
            <person name="Elde N.C."/>
            <person name="Turkewitz A.P."/>
            <person name="Asai D.J."/>
            <person name="Wilkes D.E."/>
            <person name="Wang Y."/>
            <person name="Cai H."/>
            <person name="Collins K."/>
            <person name="Stewart B.A."/>
            <person name="Lee S.R."/>
            <person name="Wilamowska K."/>
            <person name="Weinberg Z."/>
            <person name="Ruzzo W.L."/>
            <person name="Wloga D."/>
            <person name="Gaertig J."/>
            <person name="Frankel J."/>
            <person name="Tsao C.-C."/>
            <person name="Gorovsky M.A."/>
            <person name="Keeling P.J."/>
            <person name="Waller R.F."/>
            <person name="Patron N.J."/>
            <person name="Cherry J.M."/>
            <person name="Stover N.A."/>
            <person name="Krieger C.J."/>
            <person name="del Toro C."/>
            <person name="Ryder H.F."/>
            <person name="Williamson S.C."/>
            <person name="Barbeau R.A."/>
            <person name="Hamilton E.P."/>
            <person name="Orias E."/>
        </authorList>
    </citation>
    <scope>NUCLEOTIDE SEQUENCE [LARGE SCALE GENOMIC DNA]</scope>
    <source>
        <strain evidence="14">SB210</strain>
    </source>
</reference>
<dbReference type="HOGENOM" id="CLU_1437132_0_0_1"/>
<evidence type="ECO:0000256" key="8">
    <source>
        <dbReference type="ARBA" id="ARBA00023136"/>
    </source>
</evidence>
<dbReference type="GeneID" id="7824001"/>
<keyword evidence="9" id="KW-0325">Glycoprotein</keyword>
<keyword evidence="5 12" id="KW-0812">Transmembrane</keyword>
<dbReference type="InterPro" id="IPR019306">
    <property type="entry name" value="TMEM231"/>
</dbReference>
<dbReference type="GO" id="GO:0060271">
    <property type="term" value="P:cilium assembly"/>
    <property type="evidence" value="ECO:0007669"/>
    <property type="project" value="TreeGrafter"/>
</dbReference>
<protein>
    <recommendedName>
        <fullName evidence="3">Transmembrane protein 231</fullName>
    </recommendedName>
</protein>
<dbReference type="EMBL" id="GG662738">
    <property type="protein sequence ID" value="EAR93154.3"/>
    <property type="molecule type" value="Genomic_DNA"/>
</dbReference>
<evidence type="ECO:0000256" key="1">
    <source>
        <dbReference type="ARBA" id="ARBA00004272"/>
    </source>
</evidence>
<accession>Q238R6</accession>
<keyword evidence="14" id="KW-1185">Reference proteome</keyword>
<evidence type="ECO:0000313" key="14">
    <source>
        <dbReference type="Proteomes" id="UP000009168"/>
    </source>
</evidence>